<dbReference type="InterPro" id="IPR048469">
    <property type="entry name" value="YchJ-like_M"/>
</dbReference>
<dbReference type="EMBL" id="LN614827">
    <property type="protein sequence ID" value="CEG56201.1"/>
    <property type="molecule type" value="Genomic_DNA"/>
</dbReference>
<dbReference type="PANTHER" id="PTHR33747">
    <property type="entry name" value="UPF0225 PROTEIN SCO1677"/>
    <property type="match status" value="1"/>
</dbReference>
<evidence type="ECO:0000259" key="1">
    <source>
        <dbReference type="Pfam" id="PF17775"/>
    </source>
</evidence>
<dbReference type="SUPFAM" id="SSF103642">
    <property type="entry name" value="Sec-C motif"/>
    <property type="match status" value="1"/>
</dbReference>
<feature type="domain" description="YchJ-like middle NTF2-like" evidence="1">
    <location>
        <begin position="28"/>
        <end position="125"/>
    </location>
</feature>
<dbReference type="PANTHER" id="PTHR33747:SF1">
    <property type="entry name" value="ADENYLATE CYCLASE-ASSOCIATED CAP C-TERMINAL DOMAIN-CONTAINING PROTEIN"/>
    <property type="match status" value="1"/>
</dbReference>
<dbReference type="Gene3D" id="3.10.450.50">
    <property type="match status" value="1"/>
</dbReference>
<sequence length="160" mass="18177">MSHCPCGSEKSYEQCCGLFIEQKQIPQTPEQLMRSRYTAYSLAKTDYIKNTMKGKALTGFDEAEVKAWAQCVTLVGLKVIQAYDETSDKGFVEFSARFKEGSQFRKIHELSEFHKENGVWYYVAGQHQDAAVKNNKQKTSRNNPCPCGSGKKFKNCHGRD</sequence>
<accession>A0A098G2I8</accession>
<dbReference type="AlphaFoldDB" id="A0A098G2I8"/>
<reference evidence="3" key="1">
    <citation type="submission" date="2014-09" db="EMBL/GenBank/DDBJ databases">
        <authorList>
            <person name="Gomez-Valero L."/>
        </authorList>
    </citation>
    <scope>NUCLEOTIDE SEQUENCE [LARGE SCALE GENOMIC DNA]</scope>
    <source>
        <strain evidence="3">ATCC700992</strain>
    </source>
</reference>
<dbReference type="RefSeq" id="WP_045094915.1">
    <property type="nucleotide sequence ID" value="NZ_LN614827.1"/>
</dbReference>
<dbReference type="SUPFAM" id="SSF54427">
    <property type="entry name" value="NTF2-like"/>
    <property type="match status" value="1"/>
</dbReference>
<dbReference type="Pfam" id="PF17775">
    <property type="entry name" value="YchJ_M-like"/>
    <property type="match status" value="1"/>
</dbReference>
<gene>
    <name evidence="2" type="ORF">LFA_0752</name>
</gene>
<dbReference type="HOGENOM" id="CLU_099590_0_0_6"/>
<dbReference type="InterPro" id="IPR004027">
    <property type="entry name" value="SEC_C_motif"/>
</dbReference>
<name>A0A098G2I8_9GAMM</name>
<dbReference type="InterPro" id="IPR032710">
    <property type="entry name" value="NTF2-like_dom_sf"/>
</dbReference>
<dbReference type="STRING" id="1212491.LFA_0752"/>
<dbReference type="Pfam" id="PF02810">
    <property type="entry name" value="SEC-C"/>
    <property type="match status" value="1"/>
</dbReference>
<dbReference type="OrthoDB" id="21421at2"/>
<evidence type="ECO:0000313" key="2">
    <source>
        <dbReference type="EMBL" id="CEG56201.1"/>
    </source>
</evidence>
<dbReference type="Proteomes" id="UP000032430">
    <property type="component" value="Chromosome I"/>
</dbReference>
<dbReference type="KEGG" id="lfa:LFA_0752"/>
<proteinExistence type="predicted"/>
<protein>
    <submittedName>
        <fullName evidence="2">Putative SEC-C motif domain protein</fullName>
    </submittedName>
</protein>
<keyword evidence="3" id="KW-1185">Reference proteome</keyword>
<dbReference type="NCBIfam" id="NF002486">
    <property type="entry name" value="PRK01752.1"/>
    <property type="match status" value="1"/>
</dbReference>
<evidence type="ECO:0000313" key="3">
    <source>
        <dbReference type="Proteomes" id="UP000032430"/>
    </source>
</evidence>
<organism evidence="2 3">
    <name type="scientific">Legionella fallonii LLAP-10</name>
    <dbReference type="NCBI Taxonomy" id="1212491"/>
    <lineage>
        <taxon>Bacteria</taxon>
        <taxon>Pseudomonadati</taxon>
        <taxon>Pseudomonadota</taxon>
        <taxon>Gammaproteobacteria</taxon>
        <taxon>Legionellales</taxon>
        <taxon>Legionellaceae</taxon>
        <taxon>Legionella</taxon>
    </lineage>
</organism>